<reference evidence="2" key="1">
    <citation type="journal article" date="2021" name="J Fungi (Basel)">
        <title>Virulence traits and population genomics of the black yeast Aureobasidium melanogenum.</title>
        <authorList>
            <person name="Cernosa A."/>
            <person name="Sun X."/>
            <person name="Gostincar C."/>
            <person name="Fang C."/>
            <person name="Gunde-Cimerman N."/>
            <person name="Song Z."/>
        </authorList>
    </citation>
    <scope>NUCLEOTIDE SEQUENCE</scope>
    <source>
        <strain evidence="2">EXF-9298</strain>
    </source>
</reference>
<dbReference type="PANTHER" id="PTHR21310">
    <property type="entry name" value="AMINOGLYCOSIDE PHOSPHOTRANSFERASE-RELATED-RELATED"/>
    <property type="match status" value="1"/>
</dbReference>
<keyword evidence="3" id="KW-1185">Reference proteome</keyword>
<dbReference type="EMBL" id="JAHFXS010000210">
    <property type="protein sequence ID" value="KAG9987613.1"/>
    <property type="molecule type" value="Genomic_DNA"/>
</dbReference>
<dbReference type="InterPro" id="IPR011009">
    <property type="entry name" value="Kinase-like_dom_sf"/>
</dbReference>
<reference evidence="2" key="2">
    <citation type="submission" date="2021-08" db="EMBL/GenBank/DDBJ databases">
        <authorList>
            <person name="Gostincar C."/>
            <person name="Sun X."/>
            <person name="Song Z."/>
            <person name="Gunde-Cimerman N."/>
        </authorList>
    </citation>
    <scope>NUCLEOTIDE SEQUENCE</scope>
    <source>
        <strain evidence="2">EXF-9298</strain>
    </source>
</reference>
<name>A0A9P8JXQ3_AURME</name>
<proteinExistence type="predicted"/>
<comment type="caution">
    <text evidence="2">The sequence shown here is derived from an EMBL/GenBank/DDBJ whole genome shotgun (WGS) entry which is preliminary data.</text>
</comment>
<evidence type="ECO:0000313" key="3">
    <source>
        <dbReference type="Proteomes" id="UP000729357"/>
    </source>
</evidence>
<feature type="domain" description="Aminoglycoside phosphotransferase" evidence="1">
    <location>
        <begin position="119"/>
        <end position="259"/>
    </location>
</feature>
<feature type="non-terminal residue" evidence="2">
    <location>
        <position position="267"/>
    </location>
</feature>
<dbReference type="Proteomes" id="UP000729357">
    <property type="component" value="Unassembled WGS sequence"/>
</dbReference>
<dbReference type="InterPro" id="IPR051678">
    <property type="entry name" value="AGP_Transferase"/>
</dbReference>
<dbReference type="AlphaFoldDB" id="A0A9P8JXQ3"/>
<organism evidence="2 3">
    <name type="scientific">Aureobasidium melanogenum</name>
    <name type="common">Aureobasidium pullulans var. melanogenum</name>
    <dbReference type="NCBI Taxonomy" id="46634"/>
    <lineage>
        <taxon>Eukaryota</taxon>
        <taxon>Fungi</taxon>
        <taxon>Dikarya</taxon>
        <taxon>Ascomycota</taxon>
        <taxon>Pezizomycotina</taxon>
        <taxon>Dothideomycetes</taxon>
        <taxon>Dothideomycetidae</taxon>
        <taxon>Dothideales</taxon>
        <taxon>Saccotheciaceae</taxon>
        <taxon>Aureobasidium</taxon>
    </lineage>
</organism>
<evidence type="ECO:0000313" key="2">
    <source>
        <dbReference type="EMBL" id="KAG9987613.1"/>
    </source>
</evidence>
<protein>
    <recommendedName>
        <fullName evidence="1">Aminoglycoside phosphotransferase domain-containing protein</fullName>
    </recommendedName>
</protein>
<dbReference type="Pfam" id="PF01636">
    <property type="entry name" value="APH"/>
    <property type="match status" value="1"/>
</dbReference>
<accession>A0A9P8JXQ3</accession>
<evidence type="ECO:0000259" key="1">
    <source>
        <dbReference type="Pfam" id="PF01636"/>
    </source>
</evidence>
<dbReference type="SUPFAM" id="SSF56112">
    <property type="entry name" value="Protein kinase-like (PK-like)"/>
    <property type="match status" value="1"/>
</dbReference>
<sequence>MSLSPSQSTSTKASKLGSRIIWKPPIQNIDWTELHQTISLRGLLALASQLRDGKDCAFALESDTKPFSGGQSIIFVVEYLDSVKFAFRLPYHTRKFTIRDSLFSEELEKWKALISNCIPLVPKIVGFDLSDDNLIDFPFVAYEWVEGKPLLWNDDEPCDPTHREKIITTLASFTIETACQLQKPAKTSAEVYATEAIDRKIKRVLSGKLRTAKLIDCLRQRSLIHKYVIPELNDSPWVMVHGDLSGSNIITDPDSNISGLNHRLWVC</sequence>
<dbReference type="InterPro" id="IPR002575">
    <property type="entry name" value="Aminoglycoside_PTrfase"/>
</dbReference>
<gene>
    <name evidence="2" type="ORF">KCU98_g3210</name>
</gene>